<dbReference type="InterPro" id="IPR035901">
    <property type="entry name" value="GIY-YIG_endonuc_sf"/>
</dbReference>
<dbReference type="OrthoDB" id="2437262at2759"/>
<dbReference type="PANTHER" id="PTHR21301:SF10">
    <property type="entry name" value="REVERSE TRANSCRIPTASE DOMAIN-CONTAINING PROTEIN"/>
    <property type="match status" value="1"/>
</dbReference>
<sequence length="610" mass="69698">MKGEDKTVFNLSSRVLNPSESSVLNHGLSFCPTVSVNEVELCCDINDFTNRLRNAEFFHTELTESSTAPSKETLRPFKAKSNFVAPTGRNRTLDICIESIKNEVNQHLHLLGSQSQAPTYNLTKDKKKAIKTLREDSDIVIKPADKGGAIVIQDKTCYVREACRQLQNGNFYEQVDLSDGQDLGKLIELVLKSNYFSFNGIFYHQTSGTAMGTKMAPCFANIFMSKLETDFFSNYAGLGQPISYIRYIDDIFFIWPHGAEKLDRFVQAFNAFHPSIKFTCEHSNESVSFLDCIVRLDGNSLVTSVYTKPTDKHTYLAYGSFHPNHLKESIIYSQFLRYKRICSTQEAFVENSAQLFHYFQSRGYPFRTLLKYFNRVCLLNREELLEYKIKSSPQRIPIITTYNPRIEPLIKSVRKSYQMLQSDPSISNVFSNPPVHARRQPPNLRKLLVRSSLESPSNDKGNIPCGKPRCNTCHHMNTNPEVQIGKSKTHLKPFSCDSSNVVYLLYCNKCNNSCYIGETRTKFRLRFNNHLSSIRRKVQGLPIADHFNNSTADHSLTDLKFALLSGGFPNDRKRKCAEIQYIINCDTVMSGLNKDLGELSRYRHFRQTSC</sequence>
<evidence type="ECO:0000259" key="1">
    <source>
        <dbReference type="Pfam" id="PF26215"/>
    </source>
</evidence>
<evidence type="ECO:0000313" key="2">
    <source>
        <dbReference type="EMBL" id="KAJ8030212.1"/>
    </source>
</evidence>
<protein>
    <recommendedName>
        <fullName evidence="1">Helix-turn-helix domain-containing protein</fullName>
    </recommendedName>
</protein>
<organism evidence="2 3">
    <name type="scientific">Holothuria leucospilota</name>
    <name type="common">Black long sea cucumber</name>
    <name type="synonym">Mertensiothuria leucospilota</name>
    <dbReference type="NCBI Taxonomy" id="206669"/>
    <lineage>
        <taxon>Eukaryota</taxon>
        <taxon>Metazoa</taxon>
        <taxon>Echinodermata</taxon>
        <taxon>Eleutherozoa</taxon>
        <taxon>Echinozoa</taxon>
        <taxon>Holothuroidea</taxon>
        <taxon>Aspidochirotacea</taxon>
        <taxon>Aspidochirotida</taxon>
        <taxon>Holothuriidae</taxon>
        <taxon>Holothuria</taxon>
    </lineage>
</organism>
<dbReference type="Proteomes" id="UP001152320">
    <property type="component" value="Chromosome 13"/>
</dbReference>
<evidence type="ECO:0000313" key="3">
    <source>
        <dbReference type="Proteomes" id="UP001152320"/>
    </source>
</evidence>
<reference evidence="2" key="1">
    <citation type="submission" date="2021-10" db="EMBL/GenBank/DDBJ databases">
        <title>Tropical sea cucumber genome reveals ecological adaptation and Cuvierian tubules defense mechanism.</title>
        <authorList>
            <person name="Chen T."/>
        </authorList>
    </citation>
    <scope>NUCLEOTIDE SEQUENCE</scope>
    <source>
        <strain evidence="2">Nanhai2018</strain>
        <tissue evidence="2">Muscle</tissue>
    </source>
</reference>
<dbReference type="PANTHER" id="PTHR21301">
    <property type="entry name" value="REVERSE TRANSCRIPTASE"/>
    <property type="match status" value="1"/>
</dbReference>
<gene>
    <name evidence="2" type="ORF">HOLleu_26556</name>
</gene>
<dbReference type="Gene3D" id="3.40.1440.10">
    <property type="entry name" value="GIY-YIG endonuclease"/>
    <property type="match status" value="1"/>
</dbReference>
<comment type="caution">
    <text evidence="2">The sequence shown here is derived from an EMBL/GenBank/DDBJ whole genome shotgun (WGS) entry which is preliminary data.</text>
</comment>
<dbReference type="InterPro" id="IPR058912">
    <property type="entry name" value="HTH_animal"/>
</dbReference>
<name>A0A9Q1BP13_HOLLE</name>
<keyword evidence="3" id="KW-1185">Reference proteome</keyword>
<proteinExistence type="predicted"/>
<dbReference type="Pfam" id="PF26215">
    <property type="entry name" value="HTH_animal"/>
    <property type="match status" value="1"/>
</dbReference>
<feature type="domain" description="Helix-turn-helix" evidence="1">
    <location>
        <begin position="315"/>
        <end position="367"/>
    </location>
</feature>
<dbReference type="EMBL" id="JAIZAY010000013">
    <property type="protein sequence ID" value="KAJ8030212.1"/>
    <property type="molecule type" value="Genomic_DNA"/>
</dbReference>
<dbReference type="CDD" id="cd00304">
    <property type="entry name" value="RT_like"/>
    <property type="match status" value="1"/>
</dbReference>
<dbReference type="AlphaFoldDB" id="A0A9Q1BP13"/>
<dbReference type="CDD" id="cd10442">
    <property type="entry name" value="GIY-YIG_PLEs"/>
    <property type="match status" value="1"/>
</dbReference>
<accession>A0A9Q1BP13</accession>